<organism evidence="2 3">
    <name type="scientific">Candidatus Thermochlorobacter aerophilus</name>
    <dbReference type="NCBI Taxonomy" id="1868324"/>
    <lineage>
        <taxon>Bacteria</taxon>
        <taxon>Pseudomonadati</taxon>
        <taxon>Chlorobiota</taxon>
        <taxon>Chlorobiia</taxon>
        <taxon>Chlorobiales</taxon>
        <taxon>Candidatus Thermochlorobacteriaceae</taxon>
        <taxon>Candidatus Thermochlorobacter</taxon>
    </lineage>
</organism>
<comment type="caution">
    <text evidence="2">The sequence shown here is derived from an EMBL/GenBank/DDBJ whole genome shotgun (WGS) entry which is preliminary data.</text>
</comment>
<evidence type="ECO:0000313" key="2">
    <source>
        <dbReference type="EMBL" id="RFM23364.1"/>
    </source>
</evidence>
<dbReference type="PANTHER" id="PTHR33303:SF2">
    <property type="entry name" value="COA-BINDING DOMAIN-CONTAINING PROTEIN"/>
    <property type="match status" value="1"/>
</dbReference>
<dbReference type="EMBL" id="PHFL01000066">
    <property type="protein sequence ID" value="RFM23364.1"/>
    <property type="molecule type" value="Genomic_DNA"/>
</dbReference>
<dbReference type="Pfam" id="PF13380">
    <property type="entry name" value="CoA_binding_2"/>
    <property type="match status" value="1"/>
</dbReference>
<dbReference type="InterPro" id="IPR003781">
    <property type="entry name" value="CoA-bd"/>
</dbReference>
<sequence length="68" mass="7814">MTIPEILKTYKVIAVVGQSDKPERPSYAVSRYMMAHGYRIVPINPNLKTVLKQPCYPSLLELPQELKR</sequence>
<evidence type="ECO:0000313" key="3">
    <source>
        <dbReference type="Proteomes" id="UP000266389"/>
    </source>
</evidence>
<dbReference type="InterPro" id="IPR036291">
    <property type="entry name" value="NAD(P)-bd_dom_sf"/>
</dbReference>
<dbReference type="AlphaFoldDB" id="A0A395M0B6"/>
<protein>
    <submittedName>
        <fullName evidence="2">CoA-binding protein</fullName>
    </submittedName>
</protein>
<dbReference type="PANTHER" id="PTHR33303">
    <property type="entry name" value="CYTOPLASMIC PROTEIN-RELATED"/>
    <property type="match status" value="1"/>
</dbReference>
<reference evidence="2 3" key="1">
    <citation type="journal article" date="2011" name="ISME J.">
        <title>Community ecology of hot spring cyanobacterial mats: predominant populations and their functional potential.</title>
        <authorList>
            <person name="Klatt C.G."/>
            <person name="Wood J.M."/>
            <person name="Rusch D.B."/>
            <person name="Bateson M.M."/>
            <person name="Hamamura N."/>
            <person name="Heidelberg J.F."/>
            <person name="Grossman A.R."/>
            <person name="Bhaya D."/>
            <person name="Cohan F.M."/>
            <person name="Kuhl M."/>
            <person name="Bryant D.A."/>
            <person name="Ward D.M."/>
        </authorList>
    </citation>
    <scope>NUCLEOTIDE SEQUENCE [LARGE SCALE GENOMIC DNA]</scope>
    <source>
        <strain evidence="2">OS</strain>
    </source>
</reference>
<accession>A0A395M0B6</accession>
<feature type="non-terminal residue" evidence="2">
    <location>
        <position position="68"/>
    </location>
</feature>
<dbReference type="SUPFAM" id="SSF51735">
    <property type="entry name" value="NAD(P)-binding Rossmann-fold domains"/>
    <property type="match status" value="1"/>
</dbReference>
<feature type="domain" description="CoA-binding" evidence="1">
    <location>
        <begin position="11"/>
        <end position="63"/>
    </location>
</feature>
<name>A0A395M0B6_9BACT</name>
<proteinExistence type="predicted"/>
<dbReference type="Gene3D" id="3.40.50.720">
    <property type="entry name" value="NAD(P)-binding Rossmann-like Domain"/>
    <property type="match status" value="1"/>
</dbReference>
<dbReference type="Proteomes" id="UP000266389">
    <property type="component" value="Unassembled WGS sequence"/>
</dbReference>
<gene>
    <name evidence="2" type="ORF">D0433_11220</name>
</gene>
<evidence type="ECO:0000259" key="1">
    <source>
        <dbReference type="Pfam" id="PF13380"/>
    </source>
</evidence>